<keyword evidence="1" id="KW-0812">Transmembrane</keyword>
<name>A0ABP1Q3A9_9HEXA</name>
<comment type="caution">
    <text evidence="3">The sequence shown here is derived from an EMBL/GenBank/DDBJ whole genome shotgun (WGS) entry which is preliminary data.</text>
</comment>
<keyword evidence="2" id="KW-0732">Signal</keyword>
<feature type="signal peptide" evidence="2">
    <location>
        <begin position="1"/>
        <end position="20"/>
    </location>
</feature>
<evidence type="ECO:0000256" key="1">
    <source>
        <dbReference type="SAM" id="Phobius"/>
    </source>
</evidence>
<gene>
    <name evidence="3" type="ORF">ODALV1_LOCUS6756</name>
</gene>
<keyword evidence="4" id="KW-1185">Reference proteome</keyword>
<dbReference type="EMBL" id="CAXLJM020000021">
    <property type="protein sequence ID" value="CAL8087483.1"/>
    <property type="molecule type" value="Genomic_DNA"/>
</dbReference>
<protein>
    <submittedName>
        <fullName evidence="3">Uncharacterized protein</fullName>
    </submittedName>
</protein>
<evidence type="ECO:0000256" key="2">
    <source>
        <dbReference type="SAM" id="SignalP"/>
    </source>
</evidence>
<sequence>MEGNVFFCLLLCFLLNTSESKLSTERVEKVNITIEAATAALEINSGSLYPFLLEIEDLVGNHIDNEITRKSLFFLYRHFNHINIPGNSDWLEGYEYNLMIDNNFRHIRRVHDRIQDVRELIEDCKAARDEAIGTELTLPTNETINWCIEKGNESLAYITSPQYELDVKLARLDALNIVIYTFIRSFVYWTHNGEPMPSKNTTRQLFLAPFWKMWHDIELMDGRIYELIRELIFRYINNEPPGREYYNYALESVLTNKLDTPEYTFLYSENNHDGVAERRPTLERLEQQILSEFETGSPTKLDWEGSYKLWRGDYSKFSEAEYTEFKKKATDLYAKNFRVELLNPNDPPHLYRWKQNNENSVLFNMTLAWDKMDEVYEQILCYAGISYLKWRNESLQQAQKDITEGILFNGISYTLGQPCVTDFYPIYAQGFAYYDLVGDYCTSENNEICAPRPLSQFEDPDNQMKGGMSVLKPKWVFSDAKDRTPDGKCFGYKTWVIQQQACRCGFRTDCGNDLEVSINCPLQPNDWEVRRQCRGSVGYPCKSLPMAPGKHHESCVTGYCDMMGNSCEDGPIYEQYSGAVLSPFRILTFTQIISSIFFLVIGILS</sequence>
<reference evidence="3 4" key="1">
    <citation type="submission" date="2024-08" db="EMBL/GenBank/DDBJ databases">
        <authorList>
            <person name="Cucini C."/>
            <person name="Frati F."/>
        </authorList>
    </citation>
    <scope>NUCLEOTIDE SEQUENCE [LARGE SCALE GENOMIC DNA]</scope>
</reference>
<keyword evidence="1" id="KW-1133">Transmembrane helix</keyword>
<feature type="chain" id="PRO_5046728555" evidence="2">
    <location>
        <begin position="21"/>
        <end position="605"/>
    </location>
</feature>
<organism evidence="3 4">
    <name type="scientific">Orchesella dallaii</name>
    <dbReference type="NCBI Taxonomy" id="48710"/>
    <lineage>
        <taxon>Eukaryota</taxon>
        <taxon>Metazoa</taxon>
        <taxon>Ecdysozoa</taxon>
        <taxon>Arthropoda</taxon>
        <taxon>Hexapoda</taxon>
        <taxon>Collembola</taxon>
        <taxon>Entomobryomorpha</taxon>
        <taxon>Entomobryoidea</taxon>
        <taxon>Orchesellidae</taxon>
        <taxon>Orchesellinae</taxon>
        <taxon>Orchesella</taxon>
    </lineage>
</organism>
<accession>A0ABP1Q3A9</accession>
<evidence type="ECO:0000313" key="3">
    <source>
        <dbReference type="EMBL" id="CAL8087483.1"/>
    </source>
</evidence>
<feature type="transmembrane region" description="Helical" evidence="1">
    <location>
        <begin position="584"/>
        <end position="604"/>
    </location>
</feature>
<dbReference type="Proteomes" id="UP001642540">
    <property type="component" value="Unassembled WGS sequence"/>
</dbReference>
<keyword evidence="1" id="KW-0472">Membrane</keyword>
<evidence type="ECO:0000313" key="4">
    <source>
        <dbReference type="Proteomes" id="UP001642540"/>
    </source>
</evidence>
<proteinExistence type="predicted"/>